<feature type="region of interest" description="Disordered" evidence="1">
    <location>
        <begin position="247"/>
        <end position="270"/>
    </location>
</feature>
<feature type="region of interest" description="Disordered" evidence="1">
    <location>
        <begin position="114"/>
        <end position="173"/>
    </location>
</feature>
<feature type="domain" description="WW" evidence="2">
    <location>
        <begin position="82"/>
        <end position="116"/>
    </location>
</feature>
<dbReference type="CDD" id="cd00201">
    <property type="entry name" value="WW"/>
    <property type="match status" value="1"/>
</dbReference>
<dbReference type="EMBL" id="LT550270">
    <property type="protein sequence ID" value="SAL95333.1"/>
    <property type="molecule type" value="Genomic_DNA"/>
</dbReference>
<protein>
    <recommendedName>
        <fullName evidence="2">WW domain-containing protein</fullName>
    </recommendedName>
</protein>
<sequence length="686" mass="76683">MAPDNTSRSKSSAGTNTTVVDDNNLEKEKDQRHNDTETSATATTSDNNKKASAESTTSDNDESATDGQQTVDEKVKDATEQATTDSVWAEAWDDQSQAYYWWNTITYETTWEDPNVNGTAATPSGTHHNPSSSSSPSSRNDLDSVLDTIDAKVRTKLDGNSNPPASSTGAPYSTYNQYNTSSYLDNQHLGATDPYRFQAFFNTKTGRFQTSGDVAQRNPENYSIEARGRRQMEHYFDVDAYQAERNQQVEQGRKRSLTKKEIERNNRKQRRHALKFIAAPTNTTEFYPAVEQPRSFPHGVDPSFTFTSSGAFEVLSPLSNNSTTATTISTLRQEQDGSIDFSTQALYQQPSTGKRSRFNPSSSGTTERINTGTDTDTFRHPSGSAPRHFNLDLFTPTGHSSSAPSVTPGAIFGSSSRSHDDRGPSTKGMVEGHDSNAFSLTTAWANFEKLATQPPNQMEVALIIDCVDACSQHQTVMHTKVLPATHYMELPERARMEINQVDELIADVSRRCDYNEKQATPILQGRMESTRHDQEMIHYVSKLGALSSRLQCQVNVVEDYFELLKEQIQHLTNEPSVIDFYNKRPPGDESAWARHGYGSYVDDYFGSLLTSLTCRLEESKSRINEIDEVTSSWRKNRSMLPQDLFRTMGSQNEIFLVLANHAAVLHDRLNMAQSLSLIQKMESLDL</sequence>
<organism evidence="3">
    <name type="scientific">Absidia glauca</name>
    <name type="common">Pin mould</name>
    <dbReference type="NCBI Taxonomy" id="4829"/>
    <lineage>
        <taxon>Eukaryota</taxon>
        <taxon>Fungi</taxon>
        <taxon>Fungi incertae sedis</taxon>
        <taxon>Mucoromycota</taxon>
        <taxon>Mucoromycotina</taxon>
        <taxon>Mucoromycetes</taxon>
        <taxon>Mucorales</taxon>
        <taxon>Cunninghamellaceae</taxon>
        <taxon>Absidia</taxon>
    </lineage>
</organism>
<dbReference type="Proteomes" id="UP000078561">
    <property type="component" value="Unassembled WGS sequence"/>
</dbReference>
<reference evidence="3" key="1">
    <citation type="submission" date="2016-04" db="EMBL/GenBank/DDBJ databases">
        <authorList>
            <person name="Evans L.H."/>
            <person name="Alamgir A."/>
            <person name="Owens N."/>
            <person name="Weber N.D."/>
            <person name="Virtaneva K."/>
            <person name="Barbian K."/>
            <person name="Babar A."/>
            <person name="Rosenke K."/>
        </authorList>
    </citation>
    <scope>NUCLEOTIDE SEQUENCE [LARGE SCALE GENOMIC DNA]</scope>
    <source>
        <strain evidence="3">CBS 101.48</strain>
    </source>
</reference>
<gene>
    <name evidence="3" type="primary">ABSGL_00651.1 scaffold 832</name>
</gene>
<evidence type="ECO:0000313" key="4">
    <source>
        <dbReference type="Proteomes" id="UP000078561"/>
    </source>
</evidence>
<feature type="compositionally biased region" description="Low complexity" evidence="1">
    <location>
        <begin position="37"/>
        <end position="46"/>
    </location>
</feature>
<feature type="region of interest" description="Disordered" evidence="1">
    <location>
        <begin position="1"/>
        <end position="89"/>
    </location>
</feature>
<dbReference type="OrthoDB" id="2444812at2759"/>
<dbReference type="InterPro" id="IPR036020">
    <property type="entry name" value="WW_dom_sf"/>
</dbReference>
<dbReference type="InterPro" id="IPR001202">
    <property type="entry name" value="WW_dom"/>
</dbReference>
<feature type="compositionally biased region" description="Polar residues" evidence="1">
    <location>
        <begin position="116"/>
        <end position="129"/>
    </location>
</feature>
<accession>A0A168KSK3</accession>
<dbReference type="AlphaFoldDB" id="A0A168KSK3"/>
<feature type="compositionally biased region" description="Polar residues" evidence="1">
    <location>
        <begin position="158"/>
        <end position="171"/>
    </location>
</feature>
<evidence type="ECO:0000256" key="1">
    <source>
        <dbReference type="SAM" id="MobiDB-lite"/>
    </source>
</evidence>
<dbReference type="InParanoid" id="A0A168KSK3"/>
<name>A0A168KSK3_ABSGL</name>
<proteinExistence type="predicted"/>
<feature type="compositionally biased region" description="Polar residues" evidence="1">
    <location>
        <begin position="1"/>
        <end position="21"/>
    </location>
</feature>
<feature type="compositionally biased region" description="Basic and acidic residues" evidence="1">
    <location>
        <begin position="417"/>
        <end position="429"/>
    </location>
</feature>
<dbReference type="SMART" id="SM00456">
    <property type="entry name" value="WW"/>
    <property type="match status" value="1"/>
</dbReference>
<dbReference type="Gene3D" id="6.10.140.1350">
    <property type="match status" value="1"/>
</dbReference>
<feature type="compositionally biased region" description="Basic and acidic residues" evidence="1">
    <location>
        <begin position="24"/>
        <end position="36"/>
    </location>
</feature>
<dbReference type="PROSITE" id="PS01159">
    <property type="entry name" value="WW_DOMAIN_1"/>
    <property type="match status" value="1"/>
</dbReference>
<dbReference type="Gene3D" id="2.20.70.10">
    <property type="match status" value="1"/>
</dbReference>
<dbReference type="SUPFAM" id="SSF51045">
    <property type="entry name" value="WW domain"/>
    <property type="match status" value="1"/>
</dbReference>
<feature type="region of interest" description="Disordered" evidence="1">
    <location>
        <begin position="346"/>
        <end position="429"/>
    </location>
</feature>
<evidence type="ECO:0000259" key="2">
    <source>
        <dbReference type="PROSITE" id="PS50020"/>
    </source>
</evidence>
<feature type="compositionally biased region" description="Polar residues" evidence="1">
    <location>
        <begin position="346"/>
        <end position="375"/>
    </location>
</feature>
<evidence type="ECO:0000313" key="3">
    <source>
        <dbReference type="EMBL" id="SAL95333.1"/>
    </source>
</evidence>
<dbReference type="PROSITE" id="PS50020">
    <property type="entry name" value="WW_DOMAIN_2"/>
    <property type="match status" value="1"/>
</dbReference>
<keyword evidence="4" id="KW-1185">Reference proteome</keyword>